<dbReference type="RefSeq" id="WP_342755907.1">
    <property type="nucleotide sequence ID" value="NZ_CP146256.1"/>
</dbReference>
<sequence>MMSKLKIFLSAPISAFNDEKKYEDYRNLLFRLIIFLRENYDVYSEIEQISGLSCYDEPGKSAMQDFQRILESNIFMLHHPARMQTSALIELGYAFAEGKKIILIGEPKNLPYLALGLAASSSMVRIVSSSELNNQILEEIMSAINDLESL</sequence>
<dbReference type="Gene3D" id="3.40.50.450">
    <property type="match status" value="1"/>
</dbReference>
<evidence type="ECO:0000313" key="1">
    <source>
        <dbReference type="EMBL" id="XAH72289.1"/>
    </source>
</evidence>
<proteinExistence type="predicted"/>
<dbReference type="EMBL" id="CP146256">
    <property type="protein sequence ID" value="XAH72289.1"/>
    <property type="molecule type" value="Genomic_DNA"/>
</dbReference>
<keyword evidence="2" id="KW-1185">Reference proteome</keyword>
<protein>
    <recommendedName>
        <fullName evidence="3">Nucleoside 2-deoxyribosyltransferase-like protein</fullName>
    </recommendedName>
</protein>
<evidence type="ECO:0000313" key="2">
    <source>
        <dbReference type="Proteomes" id="UP001451571"/>
    </source>
</evidence>
<organism evidence="1 2">
    <name type="scientific">Kineothrix sedimenti</name>
    <dbReference type="NCBI Taxonomy" id="3123317"/>
    <lineage>
        <taxon>Bacteria</taxon>
        <taxon>Bacillati</taxon>
        <taxon>Bacillota</taxon>
        <taxon>Clostridia</taxon>
        <taxon>Lachnospirales</taxon>
        <taxon>Lachnospiraceae</taxon>
        <taxon>Kineothrix</taxon>
    </lineage>
</organism>
<gene>
    <name evidence="1" type="ORF">V6984_12180</name>
</gene>
<name>A0ABZ3ERP1_9FIRM</name>
<dbReference type="Proteomes" id="UP001451571">
    <property type="component" value="Chromosome"/>
</dbReference>
<reference evidence="1 2" key="1">
    <citation type="submission" date="2024-02" db="EMBL/GenBank/DDBJ databases">
        <title>Bacterial strain from lacustrine sediment.</title>
        <authorList>
            <person name="Petit C."/>
            <person name="Fadhlaoui K."/>
        </authorList>
    </citation>
    <scope>NUCLEOTIDE SEQUENCE [LARGE SCALE GENOMIC DNA]</scope>
    <source>
        <strain evidence="1 2">IPX-CK</strain>
    </source>
</reference>
<accession>A0ABZ3ERP1</accession>
<evidence type="ECO:0008006" key="3">
    <source>
        <dbReference type="Google" id="ProtNLM"/>
    </source>
</evidence>